<dbReference type="Proteomes" id="UP001500166">
    <property type="component" value="Unassembled WGS sequence"/>
</dbReference>
<dbReference type="InterPro" id="IPR000073">
    <property type="entry name" value="AB_hydrolase_1"/>
</dbReference>
<evidence type="ECO:0000259" key="1">
    <source>
        <dbReference type="Pfam" id="PF12697"/>
    </source>
</evidence>
<reference evidence="2 3" key="1">
    <citation type="journal article" date="2019" name="Int. J. Syst. Evol. Microbiol.">
        <title>The Global Catalogue of Microorganisms (GCM) 10K type strain sequencing project: providing services to taxonomists for standard genome sequencing and annotation.</title>
        <authorList>
            <consortium name="The Broad Institute Genomics Platform"/>
            <consortium name="The Broad Institute Genome Sequencing Center for Infectious Disease"/>
            <person name="Wu L."/>
            <person name="Ma J."/>
        </authorList>
    </citation>
    <scope>NUCLEOTIDE SEQUENCE [LARGE SCALE GENOMIC DNA]</scope>
    <source>
        <strain evidence="2 3">JCM 15914</strain>
    </source>
</reference>
<dbReference type="InterPro" id="IPR012354">
    <property type="entry name" value="Esterase_lipase"/>
</dbReference>
<name>A0ABN2X9J4_9MICC</name>
<keyword evidence="3" id="KW-1185">Reference proteome</keyword>
<proteinExistence type="predicted"/>
<accession>A0ABN2X9J4</accession>
<organism evidence="2 3">
    <name type="scientific">Kocuria atrinae</name>
    <dbReference type="NCBI Taxonomy" id="592377"/>
    <lineage>
        <taxon>Bacteria</taxon>
        <taxon>Bacillati</taxon>
        <taxon>Actinomycetota</taxon>
        <taxon>Actinomycetes</taxon>
        <taxon>Micrococcales</taxon>
        <taxon>Micrococcaceae</taxon>
        <taxon>Kocuria</taxon>
    </lineage>
</organism>
<dbReference type="InterPro" id="IPR029058">
    <property type="entry name" value="AB_hydrolase_fold"/>
</dbReference>
<dbReference type="Gene3D" id="3.40.50.1820">
    <property type="entry name" value="alpha/beta hydrolase"/>
    <property type="match status" value="1"/>
</dbReference>
<dbReference type="EMBL" id="BAAAQA010000001">
    <property type="protein sequence ID" value="GAA2107774.1"/>
    <property type="molecule type" value="Genomic_DNA"/>
</dbReference>
<sequence>MSFDPATHGHQFFPGSASVGVLVLHGFTSTTASVIEWARAIHRADDAAGHHPSVSVPLLPGHGTTWEELGKENWQAWRDAVDQEYWKLRARHEHVVVCGLSMGGALAVQLAARYTVAGLVLVNPALALTNRTAAYSHIAKHVIPSVAGIGSDINRPSEGETTYDRTPLAAVAQLNLLIRQAIKTLPAVTAPAMVFRSAVDRIVADASVDLIRERSAGPVEVIALPNSFHVATMDYDRGIVETASRQAVQNLMRGLDLTQVPGEAAASA</sequence>
<feature type="domain" description="AB hydrolase-1" evidence="1">
    <location>
        <begin position="21"/>
        <end position="229"/>
    </location>
</feature>
<gene>
    <name evidence="2" type="ORF">GCM10009824_00510</name>
</gene>
<evidence type="ECO:0000313" key="2">
    <source>
        <dbReference type="EMBL" id="GAA2107774.1"/>
    </source>
</evidence>
<dbReference type="SUPFAM" id="SSF53474">
    <property type="entry name" value="alpha/beta-Hydrolases"/>
    <property type="match status" value="1"/>
</dbReference>
<dbReference type="GO" id="GO:0016787">
    <property type="term" value="F:hydrolase activity"/>
    <property type="evidence" value="ECO:0007669"/>
    <property type="project" value="UniProtKB-KW"/>
</dbReference>
<dbReference type="PIRSF" id="PIRSF017388">
    <property type="entry name" value="Esterase_lipase"/>
    <property type="match status" value="1"/>
</dbReference>
<evidence type="ECO:0000313" key="3">
    <source>
        <dbReference type="Proteomes" id="UP001500166"/>
    </source>
</evidence>
<keyword evidence="2" id="KW-0378">Hydrolase</keyword>
<protein>
    <submittedName>
        <fullName evidence="2">Alpha/beta fold hydrolase</fullName>
    </submittedName>
</protein>
<dbReference type="RefSeq" id="WP_344223073.1">
    <property type="nucleotide sequence ID" value="NZ_BAAAQA010000001.1"/>
</dbReference>
<dbReference type="Pfam" id="PF12697">
    <property type="entry name" value="Abhydrolase_6"/>
    <property type="match status" value="1"/>
</dbReference>
<comment type="caution">
    <text evidence="2">The sequence shown here is derived from an EMBL/GenBank/DDBJ whole genome shotgun (WGS) entry which is preliminary data.</text>
</comment>